<dbReference type="EMBL" id="JBHUDD010000041">
    <property type="protein sequence ID" value="MFD1508898.1"/>
    <property type="molecule type" value="Genomic_DNA"/>
</dbReference>
<evidence type="ECO:0000256" key="6">
    <source>
        <dbReference type="ARBA" id="ARBA00022723"/>
    </source>
</evidence>
<dbReference type="SUPFAM" id="SSF51717">
    <property type="entry name" value="Dihydropteroate synthetase-like"/>
    <property type="match status" value="1"/>
</dbReference>
<comment type="catalytic activity">
    <reaction evidence="1">
        <text>(7,8-dihydropterin-6-yl)methyl diphosphate + 4-aminobenzoate = 7,8-dihydropteroate + diphosphate</text>
        <dbReference type="Rhea" id="RHEA:19949"/>
        <dbReference type="ChEBI" id="CHEBI:17836"/>
        <dbReference type="ChEBI" id="CHEBI:17839"/>
        <dbReference type="ChEBI" id="CHEBI:33019"/>
        <dbReference type="ChEBI" id="CHEBI:72950"/>
        <dbReference type="EC" id="2.5.1.15"/>
    </reaction>
</comment>
<evidence type="ECO:0000313" key="11">
    <source>
        <dbReference type="EMBL" id="MFD1508898.1"/>
    </source>
</evidence>
<accession>A0ABW4EFH3</accession>
<organism evidence="11 12">
    <name type="scientific">Lacimonas salitolerans</name>
    <dbReference type="NCBI Taxonomy" id="1323750"/>
    <lineage>
        <taxon>Bacteria</taxon>
        <taxon>Pseudomonadati</taxon>
        <taxon>Pseudomonadota</taxon>
        <taxon>Alphaproteobacteria</taxon>
        <taxon>Rhodobacterales</taxon>
        <taxon>Paracoccaceae</taxon>
        <taxon>Lacimonas</taxon>
    </lineage>
</organism>
<evidence type="ECO:0000256" key="7">
    <source>
        <dbReference type="ARBA" id="ARBA00022842"/>
    </source>
</evidence>
<evidence type="ECO:0000256" key="4">
    <source>
        <dbReference type="ARBA" id="ARBA00012458"/>
    </source>
</evidence>
<dbReference type="InterPro" id="IPR045031">
    <property type="entry name" value="DHP_synth-like"/>
</dbReference>
<keyword evidence="6 9" id="KW-0479">Metal-binding</keyword>
<evidence type="ECO:0000256" key="2">
    <source>
        <dbReference type="ARBA" id="ARBA00001946"/>
    </source>
</evidence>
<comment type="similarity">
    <text evidence="9">Belongs to the DHPS family.</text>
</comment>
<evidence type="ECO:0000256" key="5">
    <source>
        <dbReference type="ARBA" id="ARBA00022679"/>
    </source>
</evidence>
<dbReference type="PANTHER" id="PTHR20941">
    <property type="entry name" value="FOLATE SYNTHESIS PROTEINS"/>
    <property type="match status" value="1"/>
</dbReference>
<comment type="caution">
    <text evidence="11">The sequence shown here is derived from an EMBL/GenBank/DDBJ whole genome shotgun (WGS) entry which is preliminary data.</text>
</comment>
<comment type="pathway">
    <text evidence="3 9">Cofactor biosynthesis; tetrahydrofolate biosynthesis; 7,8-dihydrofolate from 2-amino-4-hydroxy-6-hydroxymethyl-7,8-dihydropteridine diphosphate and 4-aminobenzoate: step 1/2.</text>
</comment>
<dbReference type="Gene3D" id="3.20.20.20">
    <property type="entry name" value="Dihydropteroate synthase-like"/>
    <property type="match status" value="1"/>
</dbReference>
<keyword evidence="5 9" id="KW-0808">Transferase</keyword>
<protein>
    <recommendedName>
        <fullName evidence="4 9">Dihydropteroate synthase</fullName>
        <shortName evidence="9">DHPS</shortName>
        <ecNumber evidence="4 9">2.5.1.15</ecNumber>
    </recommendedName>
    <alternativeName>
        <fullName evidence="9">Dihydropteroate pyrophosphorylase</fullName>
    </alternativeName>
</protein>
<evidence type="ECO:0000256" key="8">
    <source>
        <dbReference type="ARBA" id="ARBA00022909"/>
    </source>
</evidence>
<proteinExistence type="inferred from homology"/>
<keyword evidence="8 9" id="KW-0289">Folate biosynthesis</keyword>
<comment type="cofactor">
    <cofactor evidence="2 9">
        <name>Mg(2+)</name>
        <dbReference type="ChEBI" id="CHEBI:18420"/>
    </cofactor>
</comment>
<evidence type="ECO:0000256" key="9">
    <source>
        <dbReference type="RuleBase" id="RU361205"/>
    </source>
</evidence>
<dbReference type="EC" id="2.5.1.15" evidence="4 9"/>
<dbReference type="NCBIfam" id="TIGR01496">
    <property type="entry name" value="DHPS"/>
    <property type="match status" value="1"/>
</dbReference>
<reference evidence="12" key="1">
    <citation type="journal article" date="2019" name="Int. J. Syst. Evol. Microbiol.">
        <title>The Global Catalogue of Microorganisms (GCM) 10K type strain sequencing project: providing services to taxonomists for standard genome sequencing and annotation.</title>
        <authorList>
            <consortium name="The Broad Institute Genomics Platform"/>
            <consortium name="The Broad Institute Genome Sequencing Center for Infectious Disease"/>
            <person name="Wu L."/>
            <person name="Ma J."/>
        </authorList>
    </citation>
    <scope>NUCLEOTIDE SEQUENCE [LARGE SCALE GENOMIC DNA]</scope>
    <source>
        <strain evidence="12">CGMCC 1.12477</strain>
    </source>
</reference>
<dbReference type="PROSITE" id="PS50972">
    <property type="entry name" value="PTERIN_BINDING"/>
    <property type="match status" value="1"/>
</dbReference>
<comment type="function">
    <text evidence="9">Catalyzes the condensation of para-aminobenzoate (pABA) with 6-hydroxymethyl-7,8-dihydropterin diphosphate (DHPt-PP) to form 7,8-dihydropteroate (H2Pte), the immediate precursor of folate derivatives.</text>
</comment>
<evidence type="ECO:0000259" key="10">
    <source>
        <dbReference type="PROSITE" id="PS50972"/>
    </source>
</evidence>
<evidence type="ECO:0000256" key="1">
    <source>
        <dbReference type="ARBA" id="ARBA00000012"/>
    </source>
</evidence>
<dbReference type="InterPro" id="IPR011005">
    <property type="entry name" value="Dihydropteroate_synth-like_sf"/>
</dbReference>
<dbReference type="InterPro" id="IPR006390">
    <property type="entry name" value="DHP_synth_dom"/>
</dbReference>
<evidence type="ECO:0000256" key="3">
    <source>
        <dbReference type="ARBA" id="ARBA00004763"/>
    </source>
</evidence>
<dbReference type="PROSITE" id="PS00793">
    <property type="entry name" value="DHPS_2"/>
    <property type="match status" value="1"/>
</dbReference>
<dbReference type="CDD" id="cd00739">
    <property type="entry name" value="DHPS"/>
    <property type="match status" value="1"/>
</dbReference>
<dbReference type="Proteomes" id="UP001597186">
    <property type="component" value="Unassembled WGS sequence"/>
</dbReference>
<dbReference type="PROSITE" id="PS00792">
    <property type="entry name" value="DHPS_1"/>
    <property type="match status" value="1"/>
</dbReference>
<dbReference type="InterPro" id="IPR000489">
    <property type="entry name" value="Pterin-binding_dom"/>
</dbReference>
<sequence length="343" mass="35764">MTDYFRPLVQSGLARPDEALPLAGGRLWFTHAERMRRGAPRNAPGQVVPARDLPDDWRDALTTARADVAGMALDTPRVMGILNATPDSFSDGGLYHDPARAVAHGVQMIADGADIIDVGGESTRPGAETVPADAEIARVTPVIAALRAAGPTPISIDTRKTTVAQAAVQAGANLVNDVAGFTFDPGLAPFCASHALPVCVMHAQGDPATMQKNPSYDDVVLDVFDFLQDRVQALMALGIPRGRIVVDPGIGFGKTADHNLALLNRISLFHGLGCAILLGASRKRFIATIGCAPEPADRMPGSVAVALAGVAQGVQMCRVHDVRATVSALALWQAVQGGAAPVA</sequence>
<dbReference type="RefSeq" id="WP_379913974.1">
    <property type="nucleotide sequence ID" value="NZ_JBHUDD010000041.1"/>
</dbReference>
<feature type="domain" description="Pterin-binding" evidence="10">
    <location>
        <begin position="76"/>
        <end position="330"/>
    </location>
</feature>
<evidence type="ECO:0000313" key="12">
    <source>
        <dbReference type="Proteomes" id="UP001597186"/>
    </source>
</evidence>
<keyword evidence="12" id="KW-1185">Reference proteome</keyword>
<dbReference type="GO" id="GO:0004156">
    <property type="term" value="F:dihydropteroate synthase activity"/>
    <property type="evidence" value="ECO:0007669"/>
    <property type="project" value="UniProtKB-EC"/>
</dbReference>
<dbReference type="PANTHER" id="PTHR20941:SF1">
    <property type="entry name" value="FOLIC ACID SYNTHESIS PROTEIN FOL1"/>
    <property type="match status" value="1"/>
</dbReference>
<name>A0ABW4EFH3_9RHOB</name>
<dbReference type="Pfam" id="PF00809">
    <property type="entry name" value="Pterin_bind"/>
    <property type="match status" value="1"/>
</dbReference>
<keyword evidence="7 9" id="KW-0460">Magnesium</keyword>
<gene>
    <name evidence="11" type="primary">folP</name>
    <name evidence="11" type="ORF">ACFTOW_05740</name>
</gene>